<dbReference type="InterPro" id="IPR015424">
    <property type="entry name" value="PyrdxlP-dep_Trfase"/>
</dbReference>
<dbReference type="CDD" id="cd00609">
    <property type="entry name" value="AAT_like"/>
    <property type="match status" value="1"/>
</dbReference>
<accession>A0A2S0WTN8</accession>
<proteinExistence type="predicted"/>
<dbReference type="GO" id="GO:0008483">
    <property type="term" value="F:transaminase activity"/>
    <property type="evidence" value="ECO:0007669"/>
    <property type="project" value="UniProtKB-KW"/>
</dbReference>
<dbReference type="PANTHER" id="PTHR42691">
    <property type="entry name" value="ASPARTATE AMINOTRANSFERASE YHDR-RELATED"/>
    <property type="match status" value="1"/>
</dbReference>
<dbReference type="Proteomes" id="UP000244729">
    <property type="component" value="Chromosome"/>
</dbReference>
<dbReference type="RefSeq" id="WP_108594428.1">
    <property type="nucleotide sequence ID" value="NZ_CP028913.1"/>
</dbReference>
<keyword evidence="3" id="KW-1185">Reference proteome</keyword>
<evidence type="ECO:0000259" key="1">
    <source>
        <dbReference type="Pfam" id="PF00155"/>
    </source>
</evidence>
<dbReference type="GO" id="GO:0030170">
    <property type="term" value="F:pyridoxal phosphate binding"/>
    <property type="evidence" value="ECO:0007669"/>
    <property type="project" value="InterPro"/>
</dbReference>
<evidence type="ECO:0000313" key="3">
    <source>
        <dbReference type="Proteomes" id="UP000244729"/>
    </source>
</evidence>
<name>A0A2S0WTN8_9MICO</name>
<protein>
    <submittedName>
        <fullName evidence="2">Aminotransferase</fullName>
    </submittedName>
</protein>
<organism evidence="2 3">
    <name type="scientific">Agromyces badenianii</name>
    <dbReference type="NCBI Taxonomy" id="2080742"/>
    <lineage>
        <taxon>Bacteria</taxon>
        <taxon>Bacillati</taxon>
        <taxon>Actinomycetota</taxon>
        <taxon>Actinomycetes</taxon>
        <taxon>Micrococcales</taxon>
        <taxon>Microbacteriaceae</taxon>
        <taxon>Agromyces</taxon>
    </lineage>
</organism>
<dbReference type="PANTHER" id="PTHR42691:SF1">
    <property type="entry name" value="ASPARTATE AMINOTRANSFERASE YHDR-RELATED"/>
    <property type="match status" value="1"/>
</dbReference>
<dbReference type="Gene3D" id="3.40.640.10">
    <property type="entry name" value="Type I PLP-dependent aspartate aminotransferase-like (Major domain)"/>
    <property type="match status" value="1"/>
</dbReference>
<dbReference type="AlphaFoldDB" id="A0A2S0WTN8"/>
<dbReference type="InterPro" id="IPR015421">
    <property type="entry name" value="PyrdxlP-dep_Trfase_major"/>
</dbReference>
<sequence length="401" mass="44552">MDDRLTSDRVADVQDATPFHLLYEFYRLSGYERRRHEPGVLDFTFGDPHDPPSSAYVEILRDSLIPQHELWFAYNFGDATAIAAATEALRRHVGIPFETADVHLTTGGFAAISTALKIVGDAGDEVVYSLPPWFLYEGLIREAGLLPVKVSIDRTTFDLDLDAIAAAITPRTRIVIVNSPNNPTGRIYPVSTLERLAALLDEASTRNGRRIFLISDEAYNRIVFDGARFRSPVEFYPWSFLAYSYGKTLLSPGERIGYLAVPPTMPDREPLRDAIEAIQITGGWLFPNASMQYALPRLETLEFDIPLFQRKRDVMVAGLREIGYRVTVPEATFYLFPESPIADDAAFAAALDREGVLVLPGRMFETPGFFRICLTATMETIEASLPRFAAAFRAAGAPGTG</sequence>
<reference evidence="2 3" key="1">
    <citation type="submission" date="2018-04" db="EMBL/GenBank/DDBJ databases">
        <authorList>
            <person name="Li J."/>
        </authorList>
    </citation>
    <scope>NUCLEOTIDE SEQUENCE [LARGE SCALE GENOMIC DNA]</scope>
    <source>
        <strain evidence="3">30A</strain>
    </source>
</reference>
<dbReference type="SUPFAM" id="SSF53383">
    <property type="entry name" value="PLP-dependent transferases"/>
    <property type="match status" value="1"/>
</dbReference>
<dbReference type="Pfam" id="PF00155">
    <property type="entry name" value="Aminotran_1_2"/>
    <property type="match status" value="1"/>
</dbReference>
<keyword evidence="2" id="KW-0808">Transferase</keyword>
<dbReference type="InterPro" id="IPR004839">
    <property type="entry name" value="Aminotransferase_I/II_large"/>
</dbReference>
<evidence type="ECO:0000313" key="2">
    <source>
        <dbReference type="EMBL" id="AWB94604.1"/>
    </source>
</evidence>
<feature type="domain" description="Aminotransferase class I/classII large" evidence="1">
    <location>
        <begin position="75"/>
        <end position="382"/>
    </location>
</feature>
<keyword evidence="2" id="KW-0032">Aminotransferase</keyword>
<dbReference type="KEGG" id="agm:DCE93_02095"/>
<dbReference type="EMBL" id="CP028913">
    <property type="protein sequence ID" value="AWB94604.1"/>
    <property type="molecule type" value="Genomic_DNA"/>
</dbReference>
<dbReference type="OrthoDB" id="9763453at2"/>
<gene>
    <name evidence="2" type="ORF">DCE93_02095</name>
</gene>